<sequence>METTGAVTARTPHARSAARRRRVCLAFAAAAFSTLVALAMHVAAGGAMPELQGILVPLGIATVVATWLSPIRASWLRLGGSVAVSQLGFHSLFTLGAPEGGFASGHGHHATNAEMASAIAAHSSHAGVDHSAHLGIHDPGMLAAHGLAAVATTLVLHFGEAILRRLAFVRDLIAEFFAFDFVFVVTTLAPRAPRSAALPRLPWVPHLSIRAAAAALRRGPPAARAFPTAAVN</sequence>
<organism evidence="2 3">
    <name type="scientific">Gulosibacter faecalis</name>
    <dbReference type="NCBI Taxonomy" id="272240"/>
    <lineage>
        <taxon>Bacteria</taxon>
        <taxon>Bacillati</taxon>
        <taxon>Actinomycetota</taxon>
        <taxon>Actinomycetes</taxon>
        <taxon>Micrococcales</taxon>
        <taxon>Microbacteriaceae</taxon>
        <taxon>Gulosibacter</taxon>
    </lineage>
</organism>
<dbReference type="Proteomes" id="UP001597492">
    <property type="component" value="Unassembled WGS sequence"/>
</dbReference>
<keyword evidence="1" id="KW-0812">Transmembrane</keyword>
<protein>
    <recommendedName>
        <fullName evidence="4">Integral membrane protein</fullName>
    </recommendedName>
</protein>
<feature type="transmembrane region" description="Helical" evidence="1">
    <location>
        <begin position="51"/>
        <end position="68"/>
    </location>
</feature>
<keyword evidence="1" id="KW-1133">Transmembrane helix</keyword>
<gene>
    <name evidence="2" type="ORF">ACFSW7_01920</name>
</gene>
<feature type="transmembrane region" description="Helical" evidence="1">
    <location>
        <begin position="23"/>
        <end position="45"/>
    </location>
</feature>
<dbReference type="RefSeq" id="WP_019619307.1">
    <property type="nucleotide sequence ID" value="NZ_JBHUNE010000002.1"/>
</dbReference>
<reference evidence="3" key="1">
    <citation type="journal article" date="2019" name="Int. J. Syst. Evol. Microbiol.">
        <title>The Global Catalogue of Microorganisms (GCM) 10K type strain sequencing project: providing services to taxonomists for standard genome sequencing and annotation.</title>
        <authorList>
            <consortium name="The Broad Institute Genomics Platform"/>
            <consortium name="The Broad Institute Genome Sequencing Center for Infectious Disease"/>
            <person name="Wu L."/>
            <person name="Ma J."/>
        </authorList>
    </citation>
    <scope>NUCLEOTIDE SEQUENCE [LARGE SCALE GENOMIC DNA]</scope>
    <source>
        <strain evidence="3">TISTR 1514</strain>
    </source>
</reference>
<evidence type="ECO:0000256" key="1">
    <source>
        <dbReference type="SAM" id="Phobius"/>
    </source>
</evidence>
<evidence type="ECO:0000313" key="2">
    <source>
        <dbReference type="EMBL" id="MFD2757132.1"/>
    </source>
</evidence>
<name>A0ABW5UXM0_9MICO</name>
<dbReference type="EMBL" id="JBHUNE010000002">
    <property type="protein sequence ID" value="MFD2757132.1"/>
    <property type="molecule type" value="Genomic_DNA"/>
</dbReference>
<keyword evidence="3" id="KW-1185">Reference proteome</keyword>
<evidence type="ECO:0008006" key="4">
    <source>
        <dbReference type="Google" id="ProtNLM"/>
    </source>
</evidence>
<comment type="caution">
    <text evidence="2">The sequence shown here is derived from an EMBL/GenBank/DDBJ whole genome shotgun (WGS) entry which is preliminary data.</text>
</comment>
<keyword evidence="1" id="KW-0472">Membrane</keyword>
<accession>A0ABW5UXM0</accession>
<evidence type="ECO:0000313" key="3">
    <source>
        <dbReference type="Proteomes" id="UP001597492"/>
    </source>
</evidence>
<proteinExistence type="predicted"/>